<dbReference type="Pfam" id="PF10076">
    <property type="entry name" value="Phage_Mu_Gp48"/>
    <property type="match status" value="1"/>
</dbReference>
<evidence type="ECO:0000313" key="1">
    <source>
        <dbReference type="EMBL" id="MBO7747344.1"/>
    </source>
</evidence>
<comment type="caution">
    <text evidence="1">The sequence shown here is derived from an EMBL/GenBank/DDBJ whole genome shotgun (WGS) entry which is preliminary data.</text>
</comment>
<accession>A0ABS3WG94</accession>
<keyword evidence="2" id="KW-1185">Reference proteome</keyword>
<protein>
    <submittedName>
        <fullName evidence="1">DUF2313 domain-containing protein</fullName>
    </submittedName>
</protein>
<name>A0ABS3WG94_9BACL</name>
<proteinExistence type="predicted"/>
<gene>
    <name evidence="1" type="ORF">I8J29_24470</name>
</gene>
<organism evidence="1 2">
    <name type="scientific">Paenibacillus artemisiicola</name>
    <dbReference type="NCBI Taxonomy" id="1172618"/>
    <lineage>
        <taxon>Bacteria</taxon>
        <taxon>Bacillati</taxon>
        <taxon>Bacillota</taxon>
        <taxon>Bacilli</taxon>
        <taxon>Bacillales</taxon>
        <taxon>Paenibacillaceae</taxon>
        <taxon>Paenibacillus</taxon>
    </lineage>
</organism>
<sequence length="178" mass="19791">MHSVKLLRQLHKLVRQDPFMNELCASIGGEADQIDTSFTDFEAQLNIDTATWGLVIYEKDLGIKTDLSKSLLDRRSVIKSKMRGAGKVDVLLIKLVVSSWTHGSADVSFANGTIAIVFNDLLGVPGSMDDVKAALEQIKPAHLAIVYVFLYNRYEQLQSFTYAQLSSYTYGELKTANL</sequence>
<reference evidence="1 2" key="1">
    <citation type="submission" date="2021-03" db="EMBL/GenBank/DDBJ databases">
        <title>Paenibacillus artemisicola MWE-103 whole genome sequence.</title>
        <authorList>
            <person name="Ham Y.J."/>
        </authorList>
    </citation>
    <scope>NUCLEOTIDE SEQUENCE [LARGE SCALE GENOMIC DNA]</scope>
    <source>
        <strain evidence="1 2">MWE-103</strain>
    </source>
</reference>
<evidence type="ECO:0000313" key="2">
    <source>
        <dbReference type="Proteomes" id="UP000670947"/>
    </source>
</evidence>
<dbReference type="EMBL" id="JAGGDJ010000032">
    <property type="protein sequence ID" value="MBO7747344.1"/>
    <property type="molecule type" value="Genomic_DNA"/>
</dbReference>
<dbReference type="Proteomes" id="UP000670947">
    <property type="component" value="Unassembled WGS sequence"/>
</dbReference>
<dbReference type="InterPro" id="IPR018755">
    <property type="entry name" value="Phage_Mu_Gp48"/>
</dbReference>